<proteinExistence type="predicted"/>
<dbReference type="Proteomes" id="UP001054945">
    <property type="component" value="Unassembled WGS sequence"/>
</dbReference>
<comment type="caution">
    <text evidence="1">The sequence shown here is derived from an EMBL/GenBank/DDBJ whole genome shotgun (WGS) entry which is preliminary data.</text>
</comment>
<gene>
    <name evidence="1" type="ORF">CEXT_772331</name>
</gene>
<dbReference type="AlphaFoldDB" id="A0AAV4VES3"/>
<evidence type="ECO:0000313" key="2">
    <source>
        <dbReference type="Proteomes" id="UP001054945"/>
    </source>
</evidence>
<protein>
    <submittedName>
        <fullName evidence="1">Uncharacterized protein</fullName>
    </submittedName>
</protein>
<evidence type="ECO:0000313" key="1">
    <source>
        <dbReference type="EMBL" id="GIY68777.1"/>
    </source>
</evidence>
<reference evidence="1 2" key="1">
    <citation type="submission" date="2021-06" db="EMBL/GenBank/DDBJ databases">
        <title>Caerostris extrusa draft genome.</title>
        <authorList>
            <person name="Kono N."/>
            <person name="Arakawa K."/>
        </authorList>
    </citation>
    <scope>NUCLEOTIDE SEQUENCE [LARGE SCALE GENOMIC DNA]</scope>
</reference>
<keyword evidence="2" id="KW-1185">Reference proteome</keyword>
<organism evidence="1 2">
    <name type="scientific">Caerostris extrusa</name>
    <name type="common">Bark spider</name>
    <name type="synonym">Caerostris bankana</name>
    <dbReference type="NCBI Taxonomy" id="172846"/>
    <lineage>
        <taxon>Eukaryota</taxon>
        <taxon>Metazoa</taxon>
        <taxon>Ecdysozoa</taxon>
        <taxon>Arthropoda</taxon>
        <taxon>Chelicerata</taxon>
        <taxon>Arachnida</taxon>
        <taxon>Araneae</taxon>
        <taxon>Araneomorphae</taxon>
        <taxon>Entelegynae</taxon>
        <taxon>Araneoidea</taxon>
        <taxon>Araneidae</taxon>
        <taxon>Caerostris</taxon>
    </lineage>
</organism>
<sequence>MTSGNPISFPPCSLNPQGVLGASLLRATSIIPDAISGRSLAVYHHNRPNGTIPGSRVRVLGTDSVCHAADSRDVLHGIRKLRQHFWRCASFPNCKQEQGAPTHHGRRFIFNLTLSPLHRWGGGGCAKKLQSHSLQLQNGWRFCDGGE</sequence>
<accession>A0AAV4VES3</accession>
<name>A0AAV4VES3_CAEEX</name>
<feature type="non-terminal residue" evidence="1">
    <location>
        <position position="147"/>
    </location>
</feature>
<dbReference type="EMBL" id="BPLR01014439">
    <property type="protein sequence ID" value="GIY68777.1"/>
    <property type="molecule type" value="Genomic_DNA"/>
</dbReference>